<evidence type="ECO:0000256" key="3">
    <source>
        <dbReference type="ARBA" id="ARBA00022729"/>
    </source>
</evidence>
<dbReference type="Proteomes" id="UP000887116">
    <property type="component" value="Unassembled WGS sequence"/>
</dbReference>
<comment type="subcellular location">
    <subcellularLocation>
        <location evidence="1">Endoplasmic reticulum membrane</location>
        <topology evidence="1">Single-pass membrane protein</topology>
    </subcellularLocation>
</comment>
<keyword evidence="10" id="KW-0812">Transmembrane</keyword>
<evidence type="ECO:0000256" key="5">
    <source>
        <dbReference type="ARBA" id="ARBA00022982"/>
    </source>
</evidence>
<dbReference type="PANTHER" id="PTHR46107">
    <property type="entry name" value="DUMPY: SHORTER THAN WILD-TYPE"/>
    <property type="match status" value="1"/>
</dbReference>
<dbReference type="GO" id="GO:0005789">
    <property type="term" value="C:endoplasmic reticulum membrane"/>
    <property type="evidence" value="ECO:0007669"/>
    <property type="project" value="UniProtKB-SubCell"/>
</dbReference>
<keyword evidence="6 10" id="KW-1133">Transmembrane helix</keyword>
<keyword evidence="8" id="KW-0676">Redox-active center</keyword>
<reference evidence="11" key="1">
    <citation type="submission" date="2020-07" db="EMBL/GenBank/DDBJ databases">
        <title>Multicomponent nature underlies the extraordinary mechanical properties of spider dragline silk.</title>
        <authorList>
            <person name="Kono N."/>
            <person name="Nakamura H."/>
            <person name="Mori M."/>
            <person name="Yoshida Y."/>
            <person name="Ohtoshi R."/>
            <person name="Malay A.D."/>
            <person name="Moran D.A.P."/>
            <person name="Tomita M."/>
            <person name="Numata K."/>
            <person name="Arakawa K."/>
        </authorList>
    </citation>
    <scope>NUCLEOTIDE SEQUENCE</scope>
</reference>
<keyword evidence="12" id="KW-1185">Reference proteome</keyword>
<proteinExistence type="predicted"/>
<dbReference type="GO" id="GO:0015036">
    <property type="term" value="F:disulfide oxidoreductase activity"/>
    <property type="evidence" value="ECO:0007669"/>
    <property type="project" value="TreeGrafter"/>
</dbReference>
<comment type="caution">
    <text evidence="11">The sequence shown here is derived from an EMBL/GenBank/DDBJ whole genome shotgun (WGS) entry which is preliminary data.</text>
</comment>
<dbReference type="Gene3D" id="3.40.30.10">
    <property type="entry name" value="Glutaredoxin"/>
    <property type="match status" value="1"/>
</dbReference>
<dbReference type="AlphaFoldDB" id="A0A8X6LZH7"/>
<keyword evidence="10" id="KW-0472">Membrane</keyword>
<dbReference type="InterPro" id="IPR052454">
    <property type="entry name" value="TMX_domain-containing"/>
</dbReference>
<feature type="compositionally biased region" description="Basic and acidic residues" evidence="9">
    <location>
        <begin position="264"/>
        <end position="274"/>
    </location>
</feature>
<evidence type="ECO:0000256" key="4">
    <source>
        <dbReference type="ARBA" id="ARBA00022824"/>
    </source>
</evidence>
<keyword evidence="7" id="KW-1015">Disulfide bond</keyword>
<dbReference type="OrthoDB" id="6434674at2759"/>
<dbReference type="EMBL" id="BMAO01018756">
    <property type="protein sequence ID" value="GFR25764.1"/>
    <property type="molecule type" value="Genomic_DNA"/>
</dbReference>
<keyword evidence="4" id="KW-0256">Endoplasmic reticulum</keyword>
<evidence type="ECO:0000313" key="12">
    <source>
        <dbReference type="Proteomes" id="UP000887116"/>
    </source>
</evidence>
<evidence type="ECO:0000256" key="10">
    <source>
        <dbReference type="SAM" id="Phobius"/>
    </source>
</evidence>
<name>A0A8X6LZH7_TRICU</name>
<evidence type="ECO:0000256" key="6">
    <source>
        <dbReference type="ARBA" id="ARBA00022989"/>
    </source>
</evidence>
<dbReference type="SUPFAM" id="SSF52833">
    <property type="entry name" value="Thioredoxin-like"/>
    <property type="match status" value="1"/>
</dbReference>
<feature type="transmembrane region" description="Helical" evidence="10">
    <location>
        <begin position="197"/>
        <end position="219"/>
    </location>
</feature>
<dbReference type="PANTHER" id="PTHR46107:SF3">
    <property type="entry name" value="THIOREDOXIN DOMAIN-CONTAINING PROTEIN"/>
    <property type="match status" value="1"/>
</dbReference>
<keyword evidence="5" id="KW-0249">Electron transport</keyword>
<evidence type="ECO:0000313" key="11">
    <source>
        <dbReference type="EMBL" id="GFR25764.1"/>
    </source>
</evidence>
<protein>
    <submittedName>
        <fullName evidence="11">Uncharacterized protein</fullName>
    </submittedName>
</protein>
<organism evidence="11 12">
    <name type="scientific">Trichonephila clavata</name>
    <name type="common">Joro spider</name>
    <name type="synonym">Nephila clavata</name>
    <dbReference type="NCBI Taxonomy" id="2740835"/>
    <lineage>
        <taxon>Eukaryota</taxon>
        <taxon>Metazoa</taxon>
        <taxon>Ecdysozoa</taxon>
        <taxon>Arthropoda</taxon>
        <taxon>Chelicerata</taxon>
        <taxon>Arachnida</taxon>
        <taxon>Araneae</taxon>
        <taxon>Araneomorphae</taxon>
        <taxon>Entelegynae</taxon>
        <taxon>Araneoidea</taxon>
        <taxon>Nephilidae</taxon>
        <taxon>Trichonephila</taxon>
    </lineage>
</organism>
<gene>
    <name evidence="11" type="primary">AVEN_275031_1</name>
    <name evidence="11" type="ORF">TNCT_189241</name>
</gene>
<feature type="region of interest" description="Disordered" evidence="9">
    <location>
        <begin position="229"/>
        <end position="274"/>
    </location>
</feature>
<evidence type="ECO:0000256" key="1">
    <source>
        <dbReference type="ARBA" id="ARBA00004389"/>
    </source>
</evidence>
<keyword evidence="2" id="KW-0813">Transport</keyword>
<keyword evidence="3" id="KW-0732">Signal</keyword>
<evidence type="ECO:0000256" key="7">
    <source>
        <dbReference type="ARBA" id="ARBA00023157"/>
    </source>
</evidence>
<evidence type="ECO:0000256" key="9">
    <source>
        <dbReference type="SAM" id="MobiDB-lite"/>
    </source>
</evidence>
<accession>A0A8X6LZH7</accession>
<feature type="compositionally biased region" description="Basic and acidic residues" evidence="9">
    <location>
        <begin position="235"/>
        <end position="244"/>
    </location>
</feature>
<evidence type="ECO:0000256" key="2">
    <source>
        <dbReference type="ARBA" id="ARBA00022448"/>
    </source>
</evidence>
<evidence type="ECO:0000256" key="8">
    <source>
        <dbReference type="ARBA" id="ARBA00023284"/>
    </source>
</evidence>
<sequence length="274" mass="31167">MRFLKEPILTMSTSFDSDSTKIEISISSHLLSSVKAAEKSSSSLAIEILDDNYDQIQKGQWLIGFFDKETKESLQLEKDWEVFALKCKEQDINVGRIFAPQNPALYVRFLVTVFPKVFFIKNGVAHEVKQANRHGLIDLIDKKKWAELKPVNFLNNPFSVQMSLLSHLFVHAVNLYNYEDAIVKKFVPFSSATDICFGLTFIIVGTSLGLLFTLLFGVFQIFVMDNRNSDEDDTKENKENDEPSHSSNTSEESESDQEETSQASKDDSSVRKRK</sequence>
<dbReference type="InterPro" id="IPR036249">
    <property type="entry name" value="Thioredoxin-like_sf"/>
</dbReference>